<dbReference type="Proteomes" id="UP000001921">
    <property type="component" value="Chromosome"/>
</dbReference>
<reference evidence="4" key="1">
    <citation type="submission" date="2006-07" db="EMBL/GenBank/DDBJ databases">
        <authorList>
            <person name="Qin X."/>
            <person name="Weinstock G.M."/>
        </authorList>
    </citation>
    <scope>NUCLEOTIDE SEQUENCE [LARGE SCALE GENOMIC DNA]</scope>
    <source>
        <strain evidence="4">ATCC 10953</strain>
    </source>
</reference>
<dbReference type="InterPro" id="IPR016181">
    <property type="entry name" value="Acyl_CoA_acyltransferase"/>
</dbReference>
<name>A5TS68_FUSNP</name>
<protein>
    <submittedName>
        <fullName evidence="4">Possible acetyltransferase</fullName>
        <ecNumber evidence="4">2.3.1.-</ecNumber>
    </submittedName>
</protein>
<feature type="domain" description="N-acetyltransferase" evidence="3">
    <location>
        <begin position="4"/>
        <end position="149"/>
    </location>
</feature>
<keyword evidence="1 4" id="KW-0808">Transferase</keyword>
<dbReference type="eggNOG" id="COG0456">
    <property type="taxonomic scope" value="Bacteria"/>
</dbReference>
<dbReference type="PANTHER" id="PTHR42919">
    <property type="entry name" value="N-ALPHA-ACETYLTRANSFERASE"/>
    <property type="match status" value="1"/>
</dbReference>
<dbReference type="Pfam" id="PF00583">
    <property type="entry name" value="Acetyltransf_1"/>
    <property type="match status" value="1"/>
</dbReference>
<gene>
    <name evidence="4" type="ORF">FNP_2354</name>
</gene>
<dbReference type="RefSeq" id="WP_005894949.1">
    <property type="nucleotide sequence ID" value="NZ_CM000440.1"/>
</dbReference>
<dbReference type="Gene3D" id="3.40.630.30">
    <property type="match status" value="1"/>
</dbReference>
<dbReference type="PROSITE" id="PS51186">
    <property type="entry name" value="GNAT"/>
    <property type="match status" value="1"/>
</dbReference>
<sequence>MELVHIKNPDFEMMKKIVEIEQEAFEGNGNVDLWIIKALIRYGLVFVIKENDEIVCIVEYMQVFNKKSLFLYGISTLKKYRHKGYANCILDETEKILRNLSYEEIELTVAPENEIAINLYKKHEYIQEKLLEDEYGKGIHRYVMRKKLFWF</sequence>
<evidence type="ECO:0000256" key="2">
    <source>
        <dbReference type="ARBA" id="ARBA00023315"/>
    </source>
</evidence>
<dbReference type="SUPFAM" id="SSF55729">
    <property type="entry name" value="Acyl-CoA N-acyltransferases (Nat)"/>
    <property type="match status" value="1"/>
</dbReference>
<dbReference type="PANTHER" id="PTHR42919:SF8">
    <property type="entry name" value="N-ALPHA-ACETYLTRANSFERASE 50"/>
    <property type="match status" value="1"/>
</dbReference>
<dbReference type="GO" id="GO:0016747">
    <property type="term" value="F:acyltransferase activity, transferring groups other than amino-acyl groups"/>
    <property type="evidence" value="ECO:0007669"/>
    <property type="project" value="InterPro"/>
</dbReference>
<organism evidence="4">
    <name type="scientific">Fusobacterium polymorphum ATCC 10953</name>
    <dbReference type="NCBI Taxonomy" id="393480"/>
    <lineage>
        <taxon>Bacteria</taxon>
        <taxon>Fusobacteriati</taxon>
        <taxon>Fusobacteriota</taxon>
        <taxon>Fusobacteriia</taxon>
        <taxon>Fusobacteriales</taxon>
        <taxon>Fusobacteriaceae</taxon>
        <taxon>Fusobacterium</taxon>
    </lineage>
</organism>
<keyword evidence="2 4" id="KW-0012">Acyltransferase</keyword>
<dbReference type="CDD" id="cd04301">
    <property type="entry name" value="NAT_SF"/>
    <property type="match status" value="1"/>
</dbReference>
<dbReference type="EC" id="2.3.1.-" evidence="4"/>
<evidence type="ECO:0000256" key="1">
    <source>
        <dbReference type="ARBA" id="ARBA00022679"/>
    </source>
</evidence>
<dbReference type="AlphaFoldDB" id="A5TS68"/>
<dbReference type="GeneID" id="45633888"/>
<evidence type="ECO:0000259" key="3">
    <source>
        <dbReference type="PROSITE" id="PS51186"/>
    </source>
</evidence>
<proteinExistence type="predicted"/>
<accession>A5TS68</accession>
<dbReference type="InterPro" id="IPR000182">
    <property type="entry name" value="GNAT_dom"/>
</dbReference>
<dbReference type="EMBL" id="CM000440">
    <property type="protein sequence ID" value="EDK87743.1"/>
    <property type="molecule type" value="Genomic_DNA"/>
</dbReference>
<evidence type="ECO:0000313" key="4">
    <source>
        <dbReference type="EMBL" id="EDK87743.1"/>
    </source>
</evidence>
<reference evidence="4" key="2">
    <citation type="submission" date="2007-05" db="EMBL/GenBank/DDBJ databases">
        <title>Genome sequence of Fusobacterium nucleatum subspecies polymorphum - a genetically tractable Fusobacterium.</title>
        <authorList>
            <person name="Karpathy S.E."/>
            <person name="Xiang Q."/>
            <person name="Gioia J."/>
            <person name="Jiang H."/>
            <person name="Liu Y."/>
            <person name="Petrosino J.F."/>
            <person name="Yerrapragada S."/>
            <person name="Fox G.E."/>
            <person name="Kinder Haake S."/>
            <person name="Weinstock G.M."/>
            <person name="Highlander S.K."/>
        </authorList>
    </citation>
    <scope>NUCLEOTIDE SEQUENCE [LARGE SCALE GENOMIC DNA]</scope>
    <source>
        <strain evidence="4">ATCC 10953</strain>
    </source>
</reference>
<dbReference type="HOGENOM" id="CLU_120426_0_0_0"/>
<dbReference type="InterPro" id="IPR051556">
    <property type="entry name" value="N-term/lysine_N-AcTrnsfr"/>
</dbReference>